<evidence type="ECO:0000256" key="1">
    <source>
        <dbReference type="ARBA" id="ARBA00023015"/>
    </source>
</evidence>
<dbReference type="PROSITE" id="PS51000">
    <property type="entry name" value="HTH_DEOR_2"/>
    <property type="match status" value="1"/>
</dbReference>
<dbReference type="PANTHER" id="PTHR34580:SF3">
    <property type="entry name" value="PROTEIN PAFB"/>
    <property type="match status" value="1"/>
</dbReference>
<dbReference type="InterPro" id="IPR001034">
    <property type="entry name" value="DeoR_HTH"/>
</dbReference>
<comment type="caution">
    <text evidence="4">The sequence shown here is derived from an EMBL/GenBank/DDBJ whole genome shotgun (WGS) entry which is preliminary data.</text>
</comment>
<dbReference type="RefSeq" id="WP_146871020.1">
    <property type="nucleotide sequence ID" value="NZ_VJWE01000012.1"/>
</dbReference>
<dbReference type="GO" id="GO:0003677">
    <property type="term" value="F:DNA binding"/>
    <property type="evidence" value="ECO:0007669"/>
    <property type="project" value="UniProtKB-KW"/>
</dbReference>
<name>A0A561XQG4_ACIDE</name>
<dbReference type="Gene3D" id="1.10.10.10">
    <property type="entry name" value="Winged helix-like DNA-binding domain superfamily/Winged helix DNA-binding domain"/>
    <property type="match status" value="1"/>
</dbReference>
<evidence type="ECO:0000313" key="5">
    <source>
        <dbReference type="Proteomes" id="UP000321485"/>
    </source>
</evidence>
<dbReference type="InterPro" id="IPR057727">
    <property type="entry name" value="WCX_dom"/>
</dbReference>
<dbReference type="GO" id="GO:0003700">
    <property type="term" value="F:DNA-binding transcription factor activity"/>
    <property type="evidence" value="ECO:0007669"/>
    <property type="project" value="InterPro"/>
</dbReference>
<protein>
    <submittedName>
        <fullName evidence="4">Putative DNA-binding transcriptional regulator YafY</fullName>
    </submittedName>
</protein>
<organism evidence="4 5">
    <name type="scientific">Acidovorax delafieldii</name>
    <name type="common">Pseudomonas delafieldii</name>
    <dbReference type="NCBI Taxonomy" id="47920"/>
    <lineage>
        <taxon>Bacteria</taxon>
        <taxon>Pseudomonadati</taxon>
        <taxon>Pseudomonadota</taxon>
        <taxon>Betaproteobacteria</taxon>
        <taxon>Burkholderiales</taxon>
        <taxon>Comamonadaceae</taxon>
        <taxon>Acidovorax</taxon>
    </lineage>
</organism>
<dbReference type="InterPro" id="IPR036388">
    <property type="entry name" value="WH-like_DNA-bd_sf"/>
</dbReference>
<accession>A0A561XQG4</accession>
<dbReference type="EMBL" id="VJWE01000012">
    <property type="protein sequence ID" value="TWG38365.1"/>
    <property type="molecule type" value="Genomic_DNA"/>
</dbReference>
<keyword evidence="2" id="KW-0804">Transcription</keyword>
<dbReference type="Proteomes" id="UP000321485">
    <property type="component" value="Unassembled WGS sequence"/>
</dbReference>
<dbReference type="InterPro" id="IPR051534">
    <property type="entry name" value="CBASS_pafABC_assoc_protein"/>
</dbReference>
<feature type="domain" description="HTH deoR-type" evidence="3">
    <location>
        <begin position="4"/>
        <end position="59"/>
    </location>
</feature>
<dbReference type="PROSITE" id="PS52050">
    <property type="entry name" value="WYL"/>
    <property type="match status" value="1"/>
</dbReference>
<sequence>MLSSSTRLLRLLSLLQTRSHWMGPELAERLEVHPRTLRRDIDRLRQLGYPVQASSGVAGGYAFRAGQALPPLLLDDEEALAVSIALRTATAGAVGGIEEPALRALVKLEQVMPLRLREQVDALRSTILPLDRTGPVVEATLLATLASACRDQLRLGFSYEDGKGRATQRSVEPQGVVHTGMRWYLVAWDCDRGDWRTFRIDRMVAKPEVGAHFPPRPGPDGGDLKAYVSRSITTAPHPDQARVVLHAPYAEMARRIPQSAGVVTTLADGQQCQLECAASDALVFWLMALDVEFEVLAPASLQERLRVAGERALRCTGARSS</sequence>
<keyword evidence="4" id="KW-0238">DNA-binding</keyword>
<dbReference type="InterPro" id="IPR026881">
    <property type="entry name" value="WYL_dom"/>
</dbReference>
<gene>
    <name evidence="4" type="ORF">ATF69_2307</name>
</gene>
<evidence type="ECO:0000259" key="3">
    <source>
        <dbReference type="PROSITE" id="PS51000"/>
    </source>
</evidence>
<keyword evidence="1" id="KW-0805">Transcription regulation</keyword>
<reference evidence="4 5" key="1">
    <citation type="journal article" date="2015" name="Stand. Genomic Sci.">
        <title>Genomic Encyclopedia of Bacterial and Archaeal Type Strains, Phase III: the genomes of soil and plant-associated and newly described type strains.</title>
        <authorList>
            <person name="Whitman W.B."/>
            <person name="Woyke T."/>
            <person name="Klenk H.P."/>
            <person name="Zhou Y."/>
            <person name="Lilburn T.G."/>
            <person name="Beck B.J."/>
            <person name="De Vos P."/>
            <person name="Vandamme P."/>
            <person name="Eisen J.A."/>
            <person name="Garrity G."/>
            <person name="Hugenholtz P."/>
            <person name="Kyrpides N.C."/>
        </authorList>
    </citation>
    <scope>NUCLEOTIDE SEQUENCE [LARGE SCALE GENOMIC DNA]</scope>
    <source>
        <strain evidence="4 5">DSM 64</strain>
    </source>
</reference>
<dbReference type="AlphaFoldDB" id="A0A561XQG4"/>
<dbReference type="InterPro" id="IPR028349">
    <property type="entry name" value="PafC-like"/>
</dbReference>
<dbReference type="PIRSF" id="PIRSF016838">
    <property type="entry name" value="PafC"/>
    <property type="match status" value="1"/>
</dbReference>
<dbReference type="PANTHER" id="PTHR34580">
    <property type="match status" value="1"/>
</dbReference>
<dbReference type="SUPFAM" id="SSF46785">
    <property type="entry name" value="Winged helix' DNA-binding domain"/>
    <property type="match status" value="1"/>
</dbReference>
<dbReference type="Pfam" id="PF13280">
    <property type="entry name" value="WYL"/>
    <property type="match status" value="1"/>
</dbReference>
<dbReference type="GeneID" id="51111369"/>
<proteinExistence type="predicted"/>
<dbReference type="Pfam" id="PF25583">
    <property type="entry name" value="WCX"/>
    <property type="match status" value="1"/>
</dbReference>
<evidence type="ECO:0000256" key="2">
    <source>
        <dbReference type="ARBA" id="ARBA00023163"/>
    </source>
</evidence>
<dbReference type="Pfam" id="PF08279">
    <property type="entry name" value="HTH_11"/>
    <property type="match status" value="1"/>
</dbReference>
<evidence type="ECO:0000313" key="4">
    <source>
        <dbReference type="EMBL" id="TWG38365.1"/>
    </source>
</evidence>
<dbReference type="InterPro" id="IPR013196">
    <property type="entry name" value="HTH_11"/>
</dbReference>
<dbReference type="InterPro" id="IPR036390">
    <property type="entry name" value="WH_DNA-bd_sf"/>
</dbReference>